<protein>
    <submittedName>
        <fullName evidence="1">Uncharacterized protein</fullName>
    </submittedName>
</protein>
<accession>A0ABX0RHY8</accession>
<dbReference type="EMBL" id="VWXC01000001">
    <property type="protein sequence ID" value="NIG17255.1"/>
    <property type="molecule type" value="Genomic_DNA"/>
</dbReference>
<reference evidence="1 2" key="1">
    <citation type="journal article" date="2019" name="bioRxiv">
        <title>Bacteria contribute to plant secondary compound degradation in a generalist herbivore system.</title>
        <authorList>
            <person name="Francoeur C.B."/>
            <person name="Khadempour L."/>
            <person name="Moreira-Soto R.D."/>
            <person name="Gotting K."/>
            <person name="Book A.J."/>
            <person name="Pinto-Tomas A.A."/>
            <person name="Keefover-Ring K."/>
            <person name="Currie C.R."/>
        </authorList>
    </citation>
    <scope>NUCLEOTIDE SEQUENCE [LARGE SCALE GENOMIC DNA]</scope>
    <source>
        <strain evidence="1">Al-1710</strain>
    </source>
</reference>
<dbReference type="Proteomes" id="UP001515780">
    <property type="component" value="Unassembled WGS sequence"/>
</dbReference>
<gene>
    <name evidence="1" type="ORF">F3J37_01010</name>
</gene>
<organism evidence="1 2">
    <name type="scientific">Candidatus Pantoea communis</name>
    <dbReference type="NCBI Taxonomy" id="2608354"/>
    <lineage>
        <taxon>Bacteria</taxon>
        <taxon>Pseudomonadati</taxon>
        <taxon>Pseudomonadota</taxon>
        <taxon>Gammaproteobacteria</taxon>
        <taxon>Enterobacterales</taxon>
        <taxon>Erwiniaceae</taxon>
        <taxon>Pantoea</taxon>
    </lineage>
</organism>
<dbReference type="RefSeq" id="WP_166718906.1">
    <property type="nucleotide sequence ID" value="NZ_VWXC01000001.1"/>
</dbReference>
<keyword evidence="2" id="KW-1185">Reference proteome</keyword>
<comment type="caution">
    <text evidence="1">The sequence shown here is derived from an EMBL/GenBank/DDBJ whole genome shotgun (WGS) entry which is preliminary data.</text>
</comment>
<evidence type="ECO:0000313" key="2">
    <source>
        <dbReference type="Proteomes" id="UP001515780"/>
    </source>
</evidence>
<proteinExistence type="predicted"/>
<name>A0ABX0RHY8_9GAMM</name>
<sequence length="213" mass="24657">MHSSQITVLLNEDDQNRDTTHTFMTYAGEACSIPGFFIPKPFRLFKAIHCNEYRIISDEPRPKTLFYIKLFDLDPTKEFMLKRISSLSKKITQCLVWSSLVPGHRDAFHFLATRFFEHFLDSFNIAITPGPMTLCGAHFWEGRLLTSFTQSDVSVFSLKDTEGESSIEEIPNWIDFQIEWSEFIYKSCEGINDDSVILISKARPDYSERFLIG</sequence>
<evidence type="ECO:0000313" key="1">
    <source>
        <dbReference type="EMBL" id="NIG17255.1"/>
    </source>
</evidence>